<keyword evidence="2" id="KW-1185">Reference proteome</keyword>
<dbReference type="OMA" id="KEYWHIL"/>
<accession>E3MEJ9</accession>
<gene>
    <name evidence="1" type="ORF">CRE_21802</name>
</gene>
<organism evidence="2">
    <name type="scientific">Caenorhabditis remanei</name>
    <name type="common">Caenorhabditis vulgaris</name>
    <dbReference type="NCBI Taxonomy" id="31234"/>
    <lineage>
        <taxon>Eukaryota</taxon>
        <taxon>Metazoa</taxon>
        <taxon>Ecdysozoa</taxon>
        <taxon>Nematoda</taxon>
        <taxon>Chromadorea</taxon>
        <taxon>Rhabditida</taxon>
        <taxon>Rhabditina</taxon>
        <taxon>Rhabditomorpha</taxon>
        <taxon>Rhabditoidea</taxon>
        <taxon>Rhabditidae</taxon>
        <taxon>Peloderinae</taxon>
        <taxon>Caenorhabditis</taxon>
    </lineage>
</organism>
<dbReference type="OrthoDB" id="5901124at2759"/>
<dbReference type="HOGENOM" id="CLU_086463_2_1_1"/>
<evidence type="ECO:0000313" key="2">
    <source>
        <dbReference type="Proteomes" id="UP000008281"/>
    </source>
</evidence>
<protein>
    <submittedName>
        <fullName evidence="1">Uncharacterized protein</fullName>
    </submittedName>
</protein>
<name>E3MEJ9_CAERE</name>
<dbReference type="Proteomes" id="UP000008281">
    <property type="component" value="Unassembled WGS sequence"/>
</dbReference>
<reference evidence="1" key="1">
    <citation type="submission" date="2007-07" db="EMBL/GenBank/DDBJ databases">
        <title>PCAP assembly of the Caenorhabditis remanei genome.</title>
        <authorList>
            <consortium name="The Caenorhabditis remanei Sequencing Consortium"/>
            <person name="Wilson R.K."/>
        </authorList>
    </citation>
    <scope>NUCLEOTIDE SEQUENCE [LARGE SCALE GENOMIC DNA]</scope>
    <source>
        <strain evidence="1">PB4641</strain>
    </source>
</reference>
<dbReference type="EMBL" id="DS268439">
    <property type="protein sequence ID" value="EFP00452.1"/>
    <property type="molecule type" value="Genomic_DNA"/>
</dbReference>
<proteinExistence type="predicted"/>
<evidence type="ECO:0000313" key="1">
    <source>
        <dbReference type="EMBL" id="EFP00452.1"/>
    </source>
</evidence>
<dbReference type="AlphaFoldDB" id="E3MEJ9"/>
<dbReference type="eggNOG" id="ENOG502TK5P">
    <property type="taxonomic scope" value="Eukaryota"/>
</dbReference>
<sequence length="185" mass="20423">MKMQLRIVLLLALGVHFLHSVSLNDKEKKDKIDKLNEDRKKYAIKNGIGNMHELSYDMALQAKADSMSDCEIKNGDYVVVLDIKKEYWHILQTKIGCTILPRVCNTRDMPQGAELCLMGPHSYHATMDDKEDGGLGTRCPGKLAASGLCVSGSKSDDDKSTSNDGISKSLSTAFFLFGVYISALM</sequence>